<feature type="domain" description="MobA/VirD2-like nuclease" evidence="2">
    <location>
        <begin position="44"/>
        <end position="147"/>
    </location>
</feature>
<evidence type="ECO:0000256" key="1">
    <source>
        <dbReference type="SAM" id="MobiDB-lite"/>
    </source>
</evidence>
<feature type="region of interest" description="Disordered" evidence="1">
    <location>
        <begin position="461"/>
        <end position="518"/>
    </location>
</feature>
<evidence type="ECO:0000259" key="2">
    <source>
        <dbReference type="Pfam" id="PF03432"/>
    </source>
</evidence>
<name>A0A174AAB7_PHOVU</name>
<evidence type="ECO:0000313" key="4">
    <source>
        <dbReference type="Proteomes" id="UP000095333"/>
    </source>
</evidence>
<protein>
    <submittedName>
        <fullName evidence="3">Mobilization protein</fullName>
    </submittedName>
</protein>
<dbReference type="Proteomes" id="UP000095333">
    <property type="component" value="Unassembled WGS sequence"/>
</dbReference>
<feature type="compositionally biased region" description="Basic and acidic residues" evidence="1">
    <location>
        <begin position="486"/>
        <end position="501"/>
    </location>
</feature>
<reference evidence="3 4" key="1">
    <citation type="submission" date="2015-09" db="EMBL/GenBank/DDBJ databases">
        <authorList>
            <consortium name="Pathogen Informatics"/>
        </authorList>
    </citation>
    <scope>NUCLEOTIDE SEQUENCE [LARGE SCALE GENOMIC DNA]</scope>
    <source>
        <strain evidence="3 4">2789STDY5834842</strain>
    </source>
</reference>
<dbReference type="Pfam" id="PF03432">
    <property type="entry name" value="Relaxase"/>
    <property type="match status" value="1"/>
</dbReference>
<sequence length="518" mass="60314">MIATILPGSSNFHAVGYNERKVAKGVARMLEMQNFGTLGTFGKPTPEELVTYFQEYTSRNTRIQKAQFHVAFSCKGHEMTEAELLDFAHRYLSEMGYGEEGQPLLVYSHYDTDNTHLHIVTSRIAPDGKKIQHDHERRRSQEVIDRILGNDRKQKVEQDLDVAKQYTFSSFAQFKAIMTSMGYEVYQKDGTVFVKHGGKVQEKLPLSDIEALYKKGYYNRARNRQLRSILKKYRDISSNKEELQKELKTKFGIDIVFFGKKDAAYGYILVDHANKTVIHGARVLAVEELLDFATPEQRFDRMEDFIDRLLTLNPKITQGEIFQKLKKHHAYIKKGVIYFNGESRPLKLFMAEAIDRNNRIELVEKYQPTTEVERDLLCKIYKVNRPDLVALSSERPQSHSDAINRLREIFNDETITSVRSSLREEGFIIRQEEDATYAINFKKHIIINLSEEGFNLERLKRKPIKQQQPHPKHPANNPLFRHNKMRDHGEGSHDEKREWEVGQKGNYDDIDDGRTLKR</sequence>
<dbReference type="InterPro" id="IPR005094">
    <property type="entry name" value="Endonuclease_MobA/VirD2"/>
</dbReference>
<dbReference type="RefSeq" id="WP_057249802.1">
    <property type="nucleotide sequence ID" value="NZ_CYZI01000003.1"/>
</dbReference>
<organism evidence="3 4">
    <name type="scientific">Phocaeicola vulgatus</name>
    <name type="common">Bacteroides vulgatus</name>
    <dbReference type="NCBI Taxonomy" id="821"/>
    <lineage>
        <taxon>Bacteria</taxon>
        <taxon>Pseudomonadati</taxon>
        <taxon>Bacteroidota</taxon>
        <taxon>Bacteroidia</taxon>
        <taxon>Bacteroidales</taxon>
        <taxon>Bacteroidaceae</taxon>
        <taxon>Phocaeicola</taxon>
    </lineage>
</organism>
<dbReference type="EMBL" id="CYZI01000003">
    <property type="protein sequence ID" value="CUN85592.1"/>
    <property type="molecule type" value="Genomic_DNA"/>
</dbReference>
<dbReference type="AlphaFoldDB" id="A0A174AAB7"/>
<proteinExistence type="predicted"/>
<accession>A0A174AAB7</accession>
<gene>
    <name evidence="3" type="ORF">ERS852457_00922</name>
</gene>
<evidence type="ECO:0000313" key="3">
    <source>
        <dbReference type="EMBL" id="CUN85592.1"/>
    </source>
</evidence>